<dbReference type="InterPro" id="IPR001670">
    <property type="entry name" value="ADH_Fe/GldA"/>
</dbReference>
<evidence type="ECO:0000313" key="4">
    <source>
        <dbReference type="EMBL" id="SVD72801.1"/>
    </source>
</evidence>
<dbReference type="PANTHER" id="PTHR11496:SF83">
    <property type="entry name" value="HYDROXYACID-OXOACID TRANSHYDROGENASE, MITOCHONDRIAL"/>
    <property type="match status" value="1"/>
</dbReference>
<dbReference type="InterPro" id="IPR056798">
    <property type="entry name" value="ADH_Fe_C"/>
</dbReference>
<dbReference type="InterPro" id="IPR039697">
    <property type="entry name" value="Alcohol_dehydrogenase_Fe"/>
</dbReference>
<dbReference type="EMBL" id="UINC01169323">
    <property type="protein sequence ID" value="SVD72801.1"/>
    <property type="molecule type" value="Genomic_DNA"/>
</dbReference>
<feature type="domain" description="Fe-containing alcohol dehydrogenase-like C-terminal" evidence="3">
    <location>
        <begin position="175"/>
        <end position="251"/>
    </location>
</feature>
<dbReference type="GO" id="GO:0046872">
    <property type="term" value="F:metal ion binding"/>
    <property type="evidence" value="ECO:0007669"/>
    <property type="project" value="InterPro"/>
</dbReference>
<keyword evidence="1" id="KW-0560">Oxidoreductase</keyword>
<sequence>MVIKKGSLIRLKFLDGKKAFIICGGQSFEKSGYLEKLEKHLAASKIEIVTVKRIIKDPTEDSINTIMTQLKDLNADWIIGVGGGAVMDTAKLIYALYENQNMPLSDFEKPHSVPELRKKAKLCLIPTTAGSGSEVSNSAVVTINNKKTPIISNHFIPDIAILDPNLTISLPPKITVHTSIDAFTHGIESYCSSLNNALTNSYSVAGAKLIIENLEEVIVSPSNIIAREKLMYGSMLTGLAQSMTSVGGVHA</sequence>
<reference evidence="4" key="1">
    <citation type="submission" date="2018-05" db="EMBL/GenBank/DDBJ databases">
        <authorList>
            <person name="Lanie J.A."/>
            <person name="Ng W.-L."/>
            <person name="Kazmierczak K.M."/>
            <person name="Andrzejewski T.M."/>
            <person name="Davidsen T.M."/>
            <person name="Wayne K.J."/>
            <person name="Tettelin H."/>
            <person name="Glass J.I."/>
            <person name="Rusch D."/>
            <person name="Podicherti R."/>
            <person name="Tsui H.-C.T."/>
            <person name="Winkler M.E."/>
        </authorList>
    </citation>
    <scope>NUCLEOTIDE SEQUENCE</scope>
</reference>
<evidence type="ECO:0000256" key="1">
    <source>
        <dbReference type="ARBA" id="ARBA00023002"/>
    </source>
</evidence>
<evidence type="ECO:0000259" key="2">
    <source>
        <dbReference type="Pfam" id="PF00465"/>
    </source>
</evidence>
<evidence type="ECO:0000259" key="3">
    <source>
        <dbReference type="Pfam" id="PF25137"/>
    </source>
</evidence>
<dbReference type="Pfam" id="PF25137">
    <property type="entry name" value="ADH_Fe_C"/>
    <property type="match status" value="1"/>
</dbReference>
<gene>
    <name evidence="4" type="ORF">METZ01_LOCUS425655</name>
</gene>
<dbReference type="InterPro" id="IPR018211">
    <property type="entry name" value="ADH_Fe_CS"/>
</dbReference>
<dbReference type="SUPFAM" id="SSF56796">
    <property type="entry name" value="Dehydroquinate synthase-like"/>
    <property type="match status" value="1"/>
</dbReference>
<dbReference type="Gene3D" id="3.40.50.1970">
    <property type="match status" value="1"/>
</dbReference>
<dbReference type="GO" id="GO:0004022">
    <property type="term" value="F:alcohol dehydrogenase (NAD+) activity"/>
    <property type="evidence" value="ECO:0007669"/>
    <property type="project" value="TreeGrafter"/>
</dbReference>
<dbReference type="PROSITE" id="PS00913">
    <property type="entry name" value="ADH_IRON_1"/>
    <property type="match status" value="1"/>
</dbReference>
<proteinExistence type="predicted"/>
<protein>
    <submittedName>
        <fullName evidence="4">Uncharacterized protein</fullName>
    </submittedName>
</protein>
<name>A0A382XQT0_9ZZZZ</name>
<dbReference type="FunFam" id="3.40.50.1970:FF:000003">
    <property type="entry name" value="Alcohol dehydrogenase, iron-containing"/>
    <property type="match status" value="1"/>
</dbReference>
<feature type="domain" description="Alcohol dehydrogenase iron-type/glycerol dehydrogenase GldA" evidence="2">
    <location>
        <begin position="14"/>
        <end position="164"/>
    </location>
</feature>
<feature type="non-terminal residue" evidence="4">
    <location>
        <position position="251"/>
    </location>
</feature>
<accession>A0A382XQT0</accession>
<dbReference type="AlphaFoldDB" id="A0A382XQT0"/>
<dbReference type="Pfam" id="PF00465">
    <property type="entry name" value="Fe-ADH"/>
    <property type="match status" value="1"/>
</dbReference>
<dbReference type="PANTHER" id="PTHR11496">
    <property type="entry name" value="ALCOHOL DEHYDROGENASE"/>
    <property type="match status" value="1"/>
</dbReference>
<dbReference type="Gene3D" id="1.20.1090.10">
    <property type="entry name" value="Dehydroquinate synthase-like - alpha domain"/>
    <property type="match status" value="1"/>
</dbReference>
<organism evidence="4">
    <name type="scientific">marine metagenome</name>
    <dbReference type="NCBI Taxonomy" id="408172"/>
    <lineage>
        <taxon>unclassified sequences</taxon>
        <taxon>metagenomes</taxon>
        <taxon>ecological metagenomes</taxon>
    </lineage>
</organism>